<reference evidence="3 4" key="1">
    <citation type="submission" date="2020-04" db="EMBL/GenBank/DDBJ databases">
        <authorList>
            <person name="Alioto T."/>
            <person name="Alioto T."/>
            <person name="Gomez Garrido J."/>
        </authorList>
    </citation>
    <scope>NUCLEOTIDE SEQUENCE [LARGE SCALE GENOMIC DNA]</scope>
</reference>
<sequence>MRQILHIALVVLCLNIYFFPDCDGRRSLQGNKVGRRQIIIKCCGRKSCLSVRRKTHPSNITRETTVVSSKQTLFKVQKTAETSDDMETELGMTDETMQINPDAGVEFTTTEQENLKHDVTADSKTTPEVSDISISKKATSTTEKSLPDAIPSCGQPVLDSCQTQEKVLQMQLGTDSPEGRFLKSFGRKYFISNLTANVTTAKRLCCAQKMQLLSITSASEHQNVASLNDVLKQSAMTYWTSGIVGKGGRFWCSSEQLVPIPNNLNWLQKNASNPNSEFCLTFEMNAGDASKSGLKFADCSAEQLFICETTEPTCPIPAISKNTAMFDEDGNIITPQVHGIWENGANATFLFGFSLATWSETWKECSKFGMMPLSFSSKIELDFVFDLLKGWGSSINYWTAGTREDYATKGPVWCTDRVDINKAVIHVQNAANESMMGKFDCIAFLVKKIATNVLITFDGSFDFRNCSIRQFLACKGPLTPKPSCFRQTCPRNIARNLSLFNLSTGFLNEPSSFGQWVSKCNKFFVIADPTTDQTNETVKITWDEARKRCNSIGFRLISFDSREKFDCLVNVSQNNLAPFWTSGAYLDCKSSMKYVWCGSNRNLNMDDVIWDKNQPPQVATKTCISGVLNLQTGVVLQAVDCDSSLSFICEADNTEGQSLAYAKYEQCQMLLQVSKDEVDSVFLGLSLSSKVKCYMRCLGESLSLIDFNGRMVDLAIINLIQSSIINVEQVEKSFDIFNICKNLSGADACESEARLFKCGLQRAPDKVYAMVTYSVTDFQTAPLIGYPNDYCPYNATTCTLNSTAADNVANNKTVDGMLYFVEACGRKYLVSEESKNYADAARKCCEMGMTHAYFNTYDDFKCFLAADAAISKSRSGKQYSVSVYAGRSLPIFAWCPSKVPVEIGFKWGRQLNALVNKCAYIGCNNTYFLEPLVPVACDSVMHFICMSV</sequence>
<evidence type="ECO:0000313" key="4">
    <source>
        <dbReference type="Proteomes" id="UP000494165"/>
    </source>
</evidence>
<dbReference type="InterPro" id="IPR001304">
    <property type="entry name" value="C-type_lectin-like"/>
</dbReference>
<gene>
    <name evidence="3" type="ORF">CLODIP_2_CD07125</name>
</gene>
<feature type="domain" description="C-type lectin" evidence="2">
    <location>
        <begin position="189"/>
        <end position="308"/>
    </location>
</feature>
<dbReference type="EMBL" id="CADEPI010000142">
    <property type="protein sequence ID" value="CAB3377238.1"/>
    <property type="molecule type" value="Genomic_DNA"/>
</dbReference>
<keyword evidence="1" id="KW-0732">Signal</keyword>
<dbReference type="SMART" id="SM00034">
    <property type="entry name" value="CLECT"/>
    <property type="match status" value="2"/>
</dbReference>
<dbReference type="OrthoDB" id="5978988at2759"/>
<accession>A0A8S1D9H0</accession>
<dbReference type="Proteomes" id="UP000494165">
    <property type="component" value="Unassembled WGS sequence"/>
</dbReference>
<keyword evidence="4" id="KW-1185">Reference proteome</keyword>
<dbReference type="CDD" id="cd23992">
    <property type="entry name" value="PBP_GOBP"/>
    <property type="match status" value="1"/>
</dbReference>
<proteinExistence type="predicted"/>
<dbReference type="InterPro" id="IPR016186">
    <property type="entry name" value="C-type_lectin-like/link_sf"/>
</dbReference>
<comment type="caution">
    <text evidence="3">The sequence shown here is derived from an EMBL/GenBank/DDBJ whole genome shotgun (WGS) entry which is preliminary data.</text>
</comment>
<dbReference type="SUPFAM" id="SSF56436">
    <property type="entry name" value="C-type lectin-like"/>
    <property type="match status" value="4"/>
</dbReference>
<dbReference type="InterPro" id="IPR016187">
    <property type="entry name" value="CTDL_fold"/>
</dbReference>
<feature type="domain" description="C-type lectin" evidence="2">
    <location>
        <begin position="541"/>
        <end position="650"/>
    </location>
</feature>
<protein>
    <recommendedName>
        <fullName evidence="2">C-type lectin domain-containing protein</fullName>
    </recommendedName>
</protein>
<dbReference type="Pfam" id="PF01395">
    <property type="entry name" value="PBP_GOBP"/>
    <property type="match status" value="1"/>
</dbReference>
<evidence type="ECO:0000256" key="1">
    <source>
        <dbReference type="SAM" id="SignalP"/>
    </source>
</evidence>
<evidence type="ECO:0000259" key="2">
    <source>
        <dbReference type="PROSITE" id="PS50041"/>
    </source>
</evidence>
<organism evidence="3 4">
    <name type="scientific">Cloeon dipterum</name>
    <dbReference type="NCBI Taxonomy" id="197152"/>
    <lineage>
        <taxon>Eukaryota</taxon>
        <taxon>Metazoa</taxon>
        <taxon>Ecdysozoa</taxon>
        <taxon>Arthropoda</taxon>
        <taxon>Hexapoda</taxon>
        <taxon>Insecta</taxon>
        <taxon>Pterygota</taxon>
        <taxon>Palaeoptera</taxon>
        <taxon>Ephemeroptera</taxon>
        <taxon>Pisciforma</taxon>
        <taxon>Baetidae</taxon>
        <taxon>Cloeon</taxon>
    </lineage>
</organism>
<dbReference type="InterPro" id="IPR036728">
    <property type="entry name" value="PBP_GOBP_sf"/>
</dbReference>
<name>A0A8S1D9H0_9INSE</name>
<dbReference type="InterPro" id="IPR006170">
    <property type="entry name" value="PBP/GOBP"/>
</dbReference>
<dbReference type="Gene3D" id="3.10.100.10">
    <property type="entry name" value="Mannose-Binding Protein A, subunit A"/>
    <property type="match status" value="3"/>
</dbReference>
<feature type="signal peptide" evidence="1">
    <location>
        <begin position="1"/>
        <end position="24"/>
    </location>
</feature>
<dbReference type="GO" id="GO:0005549">
    <property type="term" value="F:odorant binding"/>
    <property type="evidence" value="ECO:0007669"/>
    <property type="project" value="InterPro"/>
</dbReference>
<dbReference type="AlphaFoldDB" id="A0A8S1D9H0"/>
<feature type="chain" id="PRO_5035862139" description="C-type lectin domain-containing protein" evidence="1">
    <location>
        <begin position="25"/>
        <end position="948"/>
    </location>
</feature>
<dbReference type="CDD" id="cd00037">
    <property type="entry name" value="CLECT"/>
    <property type="match status" value="3"/>
</dbReference>
<dbReference type="Gene3D" id="1.10.238.20">
    <property type="entry name" value="Pheromone/general odorant binding protein domain"/>
    <property type="match status" value="1"/>
</dbReference>
<dbReference type="SUPFAM" id="SSF47565">
    <property type="entry name" value="Insect pheromone/odorant-binding proteins"/>
    <property type="match status" value="1"/>
</dbReference>
<evidence type="ECO:0000313" key="3">
    <source>
        <dbReference type="EMBL" id="CAB3377238.1"/>
    </source>
</evidence>
<dbReference type="PROSITE" id="PS50041">
    <property type="entry name" value="C_TYPE_LECTIN_2"/>
    <property type="match status" value="2"/>
</dbReference>